<name>A0A511N7M7_DEIC1</name>
<feature type="transmembrane region" description="Helical" evidence="1">
    <location>
        <begin position="91"/>
        <end position="109"/>
    </location>
</feature>
<evidence type="ECO:0008006" key="4">
    <source>
        <dbReference type="Google" id="ProtNLM"/>
    </source>
</evidence>
<reference evidence="2 3" key="1">
    <citation type="submission" date="2019-07" db="EMBL/GenBank/DDBJ databases">
        <title>Whole genome shotgun sequence of Deinococcus cellulosilyticus NBRC 106333.</title>
        <authorList>
            <person name="Hosoyama A."/>
            <person name="Uohara A."/>
            <person name="Ohji S."/>
            <person name="Ichikawa N."/>
        </authorList>
    </citation>
    <scope>NUCLEOTIDE SEQUENCE [LARGE SCALE GENOMIC DNA]</scope>
    <source>
        <strain evidence="2 3">NBRC 106333</strain>
    </source>
</reference>
<dbReference type="RefSeq" id="WP_146887625.1">
    <property type="nucleotide sequence ID" value="NZ_BJXB01000021.1"/>
</dbReference>
<proteinExistence type="predicted"/>
<dbReference type="InterPro" id="IPR021214">
    <property type="entry name" value="DUF2568"/>
</dbReference>
<gene>
    <name evidence="2" type="ORF">DC3_41420</name>
</gene>
<protein>
    <recommendedName>
        <fullName evidence="4">DUF2568 domain-containing protein</fullName>
    </recommendedName>
</protein>
<organism evidence="2 3">
    <name type="scientific">Deinococcus cellulosilyticus (strain DSM 18568 / NBRC 106333 / KACC 11606 / 5516J-15)</name>
    <dbReference type="NCBI Taxonomy" id="1223518"/>
    <lineage>
        <taxon>Bacteria</taxon>
        <taxon>Thermotogati</taxon>
        <taxon>Deinococcota</taxon>
        <taxon>Deinococci</taxon>
        <taxon>Deinococcales</taxon>
        <taxon>Deinococcaceae</taxon>
        <taxon>Deinococcus</taxon>
    </lineage>
</organism>
<sequence length="111" mass="12124">MDFKVLNLALSFLIELVMLWAMGLWGFQMGSTPLLKWLLGIGLPLLVAVFWGMFMAPKALYPLPDGMHLFMQVVLFGLAALALIFSGKVQLGTGFAVVVAVNLALAALWKQ</sequence>
<feature type="transmembrane region" description="Helical" evidence="1">
    <location>
        <begin position="6"/>
        <end position="27"/>
    </location>
</feature>
<dbReference type="AlphaFoldDB" id="A0A511N7M7"/>
<dbReference type="OrthoDB" id="74344at2"/>
<evidence type="ECO:0000313" key="2">
    <source>
        <dbReference type="EMBL" id="GEM48507.1"/>
    </source>
</evidence>
<dbReference type="Pfam" id="PF10823">
    <property type="entry name" value="DUF2568"/>
    <property type="match status" value="1"/>
</dbReference>
<feature type="transmembrane region" description="Helical" evidence="1">
    <location>
        <begin position="66"/>
        <end position="84"/>
    </location>
</feature>
<keyword evidence="1" id="KW-0472">Membrane</keyword>
<dbReference type="Proteomes" id="UP000321306">
    <property type="component" value="Unassembled WGS sequence"/>
</dbReference>
<evidence type="ECO:0000313" key="3">
    <source>
        <dbReference type="Proteomes" id="UP000321306"/>
    </source>
</evidence>
<feature type="transmembrane region" description="Helical" evidence="1">
    <location>
        <begin position="34"/>
        <end position="54"/>
    </location>
</feature>
<accession>A0A511N7M7</accession>
<dbReference type="EMBL" id="BJXB01000021">
    <property type="protein sequence ID" value="GEM48507.1"/>
    <property type="molecule type" value="Genomic_DNA"/>
</dbReference>
<keyword evidence="1" id="KW-1133">Transmembrane helix</keyword>
<evidence type="ECO:0000256" key="1">
    <source>
        <dbReference type="SAM" id="Phobius"/>
    </source>
</evidence>
<comment type="caution">
    <text evidence="2">The sequence shown here is derived from an EMBL/GenBank/DDBJ whole genome shotgun (WGS) entry which is preliminary data.</text>
</comment>
<keyword evidence="1" id="KW-0812">Transmembrane</keyword>
<keyword evidence="3" id="KW-1185">Reference proteome</keyword>